<comment type="caution">
    <text evidence="2">The sequence shown here is derived from an EMBL/GenBank/DDBJ whole genome shotgun (WGS) entry which is preliminary data.</text>
</comment>
<feature type="transmembrane region" description="Helical" evidence="1">
    <location>
        <begin position="15"/>
        <end position="34"/>
    </location>
</feature>
<evidence type="ECO:0000313" key="2">
    <source>
        <dbReference type="EMBL" id="RDV27361.1"/>
    </source>
</evidence>
<sequence>MLNRLSVNLCFGTQLFGRALFMLILPIAPIAVIYKPFEKVLVIYILFVLAFLFMWAAPIYVWGAFQKCPKCSKRILVLPKGKRRPEFVKGKGWWYQDFGELINIMRSRELPCHHCGNLHEM</sequence>
<keyword evidence="1" id="KW-1133">Transmembrane helix</keyword>
<organism evidence="2 3">
    <name type="scientific">Alteromonas aestuariivivens</name>
    <dbReference type="NCBI Taxonomy" id="1938339"/>
    <lineage>
        <taxon>Bacteria</taxon>
        <taxon>Pseudomonadati</taxon>
        <taxon>Pseudomonadota</taxon>
        <taxon>Gammaproteobacteria</taxon>
        <taxon>Alteromonadales</taxon>
        <taxon>Alteromonadaceae</taxon>
        <taxon>Alteromonas/Salinimonas group</taxon>
        <taxon>Alteromonas</taxon>
    </lineage>
</organism>
<dbReference type="AlphaFoldDB" id="A0A3D8MB58"/>
<keyword evidence="3" id="KW-1185">Reference proteome</keyword>
<feature type="transmembrane region" description="Helical" evidence="1">
    <location>
        <begin position="41"/>
        <end position="65"/>
    </location>
</feature>
<dbReference type="EMBL" id="QRHA01000003">
    <property type="protein sequence ID" value="RDV27361.1"/>
    <property type="molecule type" value="Genomic_DNA"/>
</dbReference>
<protein>
    <submittedName>
        <fullName evidence="2">Uncharacterized protein</fullName>
    </submittedName>
</protein>
<evidence type="ECO:0000313" key="3">
    <source>
        <dbReference type="Proteomes" id="UP000256561"/>
    </source>
</evidence>
<gene>
    <name evidence="2" type="ORF">DXV75_04810</name>
</gene>
<reference evidence="3" key="1">
    <citation type="submission" date="2018-08" db="EMBL/GenBank/DDBJ databases">
        <authorList>
            <person name="Zhang J."/>
            <person name="Du Z.-J."/>
        </authorList>
    </citation>
    <scope>NUCLEOTIDE SEQUENCE [LARGE SCALE GENOMIC DNA]</scope>
    <source>
        <strain evidence="3">KCTC 52655</strain>
    </source>
</reference>
<keyword evidence="1" id="KW-0472">Membrane</keyword>
<dbReference type="RefSeq" id="WP_115592264.1">
    <property type="nucleotide sequence ID" value="NZ_QRHA01000003.1"/>
</dbReference>
<keyword evidence="1" id="KW-0812">Transmembrane</keyword>
<proteinExistence type="predicted"/>
<evidence type="ECO:0000256" key="1">
    <source>
        <dbReference type="SAM" id="Phobius"/>
    </source>
</evidence>
<name>A0A3D8MB58_9ALTE</name>
<accession>A0A3D8MB58</accession>
<dbReference type="Proteomes" id="UP000256561">
    <property type="component" value="Unassembled WGS sequence"/>
</dbReference>